<gene>
    <name evidence="1" type="ORF">EG68_10529</name>
</gene>
<evidence type="ECO:0000313" key="2">
    <source>
        <dbReference type="Proteomes" id="UP000822476"/>
    </source>
</evidence>
<comment type="caution">
    <text evidence="1">The sequence shown here is derived from an EMBL/GenBank/DDBJ whole genome shotgun (WGS) entry which is preliminary data.</text>
</comment>
<name>A0A8S9YB38_9TREM</name>
<protein>
    <submittedName>
        <fullName evidence="1">Uncharacterized protein</fullName>
    </submittedName>
</protein>
<organism evidence="1 2">
    <name type="scientific">Paragonimus skrjabini miyazakii</name>
    <dbReference type="NCBI Taxonomy" id="59628"/>
    <lineage>
        <taxon>Eukaryota</taxon>
        <taxon>Metazoa</taxon>
        <taxon>Spiralia</taxon>
        <taxon>Lophotrochozoa</taxon>
        <taxon>Platyhelminthes</taxon>
        <taxon>Trematoda</taxon>
        <taxon>Digenea</taxon>
        <taxon>Plagiorchiida</taxon>
        <taxon>Troglotremata</taxon>
        <taxon>Troglotrematidae</taxon>
        <taxon>Paragonimus</taxon>
    </lineage>
</organism>
<dbReference type="EMBL" id="JTDE01021082">
    <property type="protein sequence ID" value="KAF7233421.1"/>
    <property type="molecule type" value="Genomic_DNA"/>
</dbReference>
<evidence type="ECO:0000313" key="1">
    <source>
        <dbReference type="EMBL" id="KAF7233421.1"/>
    </source>
</evidence>
<sequence>MDYDVTETMHNIRLLAGSSLETHIPAYCERNVFPKTMYNLRQPLQTLQGSKLLEKLGEVWRKFFTVTVPTISLIFSILPTTQNVFESMLLRLFLRDIVQKVNFWESLAAAKHLDPRVKHMCYLILTFCQKDVQRGDLLRYNAILVDHITRSNHRQSK</sequence>
<dbReference type="Proteomes" id="UP000822476">
    <property type="component" value="Unassembled WGS sequence"/>
</dbReference>
<accession>A0A8S9YB38</accession>
<dbReference type="AlphaFoldDB" id="A0A8S9YB38"/>
<proteinExistence type="predicted"/>
<dbReference type="OrthoDB" id="6231473at2759"/>
<keyword evidence="2" id="KW-1185">Reference proteome</keyword>
<reference evidence="1" key="1">
    <citation type="submission" date="2019-07" db="EMBL/GenBank/DDBJ databases">
        <title>Annotation for the trematode Paragonimus miyazaki's.</title>
        <authorList>
            <person name="Choi Y.-J."/>
        </authorList>
    </citation>
    <scope>NUCLEOTIDE SEQUENCE</scope>
    <source>
        <strain evidence="1">Japan</strain>
    </source>
</reference>